<keyword evidence="4" id="KW-1185">Reference proteome</keyword>
<feature type="non-terminal residue" evidence="3">
    <location>
        <position position="163"/>
    </location>
</feature>
<feature type="region of interest" description="Disordered" evidence="2">
    <location>
        <begin position="1"/>
        <end position="72"/>
    </location>
</feature>
<evidence type="ECO:0000256" key="2">
    <source>
        <dbReference type="SAM" id="MobiDB-lite"/>
    </source>
</evidence>
<protein>
    <submittedName>
        <fullName evidence="3">Uncharacterized protein</fullName>
    </submittedName>
</protein>
<feature type="compositionally biased region" description="Low complexity" evidence="2">
    <location>
        <begin position="32"/>
        <end position="46"/>
    </location>
</feature>
<name>A0A843XF63_COLES</name>
<feature type="compositionally biased region" description="Polar residues" evidence="2">
    <location>
        <begin position="18"/>
        <end position="31"/>
    </location>
</feature>
<proteinExistence type="predicted"/>
<evidence type="ECO:0000313" key="3">
    <source>
        <dbReference type="EMBL" id="MQM18129.1"/>
    </source>
</evidence>
<reference evidence="3" key="1">
    <citation type="submission" date="2017-07" db="EMBL/GenBank/DDBJ databases">
        <title>Taro Niue Genome Assembly and Annotation.</title>
        <authorList>
            <person name="Atibalentja N."/>
            <person name="Keating K."/>
            <person name="Fields C.J."/>
        </authorList>
    </citation>
    <scope>NUCLEOTIDE SEQUENCE</scope>
    <source>
        <strain evidence="3">Niue_2</strain>
        <tissue evidence="3">Leaf</tissue>
    </source>
</reference>
<evidence type="ECO:0000313" key="4">
    <source>
        <dbReference type="Proteomes" id="UP000652761"/>
    </source>
</evidence>
<dbReference type="EMBL" id="NMUH01007987">
    <property type="protein sequence ID" value="MQM18129.1"/>
    <property type="molecule type" value="Genomic_DNA"/>
</dbReference>
<dbReference type="Proteomes" id="UP000652761">
    <property type="component" value="Unassembled WGS sequence"/>
</dbReference>
<gene>
    <name evidence="3" type="ORF">Taro_051114</name>
</gene>
<evidence type="ECO:0000256" key="1">
    <source>
        <dbReference type="SAM" id="Coils"/>
    </source>
</evidence>
<accession>A0A843XF63</accession>
<sequence length="163" mass="17905">MASGSGSHSGSRPRRQRITLQQNAPTLSGPLSSAATSTVGSTSSIAGPVSSQAWGQGHRRRGPSRGVTDGRLEIGQQWNVQVVVMGKDRSSRVRCGGSRETLRTWYGTGEGSSSSAYQQQISSMEDVLRTQRQEMEQLRAEIRRRDSEMDDVMCRRDSEIDDM</sequence>
<feature type="compositionally biased region" description="Low complexity" evidence="2">
    <location>
        <begin position="1"/>
        <end position="10"/>
    </location>
</feature>
<feature type="coiled-coil region" evidence="1">
    <location>
        <begin position="121"/>
        <end position="148"/>
    </location>
</feature>
<dbReference type="AlphaFoldDB" id="A0A843XF63"/>
<keyword evidence="1" id="KW-0175">Coiled coil</keyword>
<comment type="caution">
    <text evidence="3">The sequence shown here is derived from an EMBL/GenBank/DDBJ whole genome shotgun (WGS) entry which is preliminary data.</text>
</comment>
<organism evidence="3 4">
    <name type="scientific">Colocasia esculenta</name>
    <name type="common">Wild taro</name>
    <name type="synonym">Arum esculentum</name>
    <dbReference type="NCBI Taxonomy" id="4460"/>
    <lineage>
        <taxon>Eukaryota</taxon>
        <taxon>Viridiplantae</taxon>
        <taxon>Streptophyta</taxon>
        <taxon>Embryophyta</taxon>
        <taxon>Tracheophyta</taxon>
        <taxon>Spermatophyta</taxon>
        <taxon>Magnoliopsida</taxon>
        <taxon>Liliopsida</taxon>
        <taxon>Araceae</taxon>
        <taxon>Aroideae</taxon>
        <taxon>Colocasieae</taxon>
        <taxon>Colocasia</taxon>
    </lineage>
</organism>